<dbReference type="AlphaFoldDB" id="A0A9D4AM18"/>
<dbReference type="PANTHER" id="PTHR46646">
    <property type="entry name" value="TOM1-LIKE PROTEIN 1"/>
    <property type="match status" value="1"/>
</dbReference>
<evidence type="ECO:0000256" key="1">
    <source>
        <dbReference type="ARBA" id="ARBA00007708"/>
    </source>
</evidence>
<sequence>MLSKETQPKPTKNDTTKERKRNRKEIEKFKKNFVRLQDKLTENMLEMCTQSQLVILMIIESTTDNDGILVEALNLDDELQQIPILCVRRILDVSDF</sequence>
<evidence type="ECO:0000313" key="3">
    <source>
        <dbReference type="EMBL" id="KAH1129978.1"/>
    </source>
</evidence>
<dbReference type="GO" id="GO:0043130">
    <property type="term" value="F:ubiquitin binding"/>
    <property type="evidence" value="ECO:0007669"/>
    <property type="project" value="InterPro"/>
</dbReference>
<dbReference type="OrthoDB" id="1740761at2759"/>
<organism evidence="3 4">
    <name type="scientific">Gossypium stocksii</name>
    <dbReference type="NCBI Taxonomy" id="47602"/>
    <lineage>
        <taxon>Eukaryota</taxon>
        <taxon>Viridiplantae</taxon>
        <taxon>Streptophyta</taxon>
        <taxon>Embryophyta</taxon>
        <taxon>Tracheophyta</taxon>
        <taxon>Spermatophyta</taxon>
        <taxon>Magnoliopsida</taxon>
        <taxon>eudicotyledons</taxon>
        <taxon>Gunneridae</taxon>
        <taxon>Pentapetalae</taxon>
        <taxon>rosids</taxon>
        <taxon>malvids</taxon>
        <taxon>Malvales</taxon>
        <taxon>Malvaceae</taxon>
        <taxon>Malvoideae</taxon>
        <taxon>Gossypium</taxon>
    </lineage>
</organism>
<gene>
    <name evidence="3" type="ORF">J1N35_001356</name>
</gene>
<evidence type="ECO:0000313" key="4">
    <source>
        <dbReference type="Proteomes" id="UP000828251"/>
    </source>
</evidence>
<protein>
    <submittedName>
        <fullName evidence="3">Uncharacterized protein</fullName>
    </submittedName>
</protein>
<keyword evidence="4" id="KW-1185">Reference proteome</keyword>
<dbReference type="GO" id="GO:0035091">
    <property type="term" value="F:phosphatidylinositol binding"/>
    <property type="evidence" value="ECO:0007669"/>
    <property type="project" value="InterPro"/>
</dbReference>
<dbReference type="PANTHER" id="PTHR46646:SF5">
    <property type="entry name" value="TOM1-LIKE PROTEIN 2"/>
    <property type="match status" value="1"/>
</dbReference>
<feature type="compositionally biased region" description="Polar residues" evidence="2">
    <location>
        <begin position="1"/>
        <end position="10"/>
    </location>
</feature>
<proteinExistence type="inferred from homology"/>
<reference evidence="3 4" key="1">
    <citation type="journal article" date="2021" name="Plant Biotechnol. J.">
        <title>Multi-omics assisted identification of the key and species-specific regulatory components of drought-tolerant mechanisms in Gossypium stocksii.</title>
        <authorList>
            <person name="Yu D."/>
            <person name="Ke L."/>
            <person name="Zhang D."/>
            <person name="Wu Y."/>
            <person name="Sun Y."/>
            <person name="Mei J."/>
            <person name="Sun J."/>
            <person name="Sun Y."/>
        </authorList>
    </citation>
    <scope>NUCLEOTIDE SEQUENCE [LARGE SCALE GENOMIC DNA]</scope>
    <source>
        <strain evidence="4">cv. E1</strain>
        <tissue evidence="3">Leaf</tissue>
    </source>
</reference>
<dbReference type="InterPro" id="IPR044836">
    <property type="entry name" value="TOL_plant"/>
</dbReference>
<dbReference type="EMBL" id="JAIQCV010000001">
    <property type="protein sequence ID" value="KAH1129978.1"/>
    <property type="molecule type" value="Genomic_DNA"/>
</dbReference>
<feature type="region of interest" description="Disordered" evidence="2">
    <location>
        <begin position="1"/>
        <end position="24"/>
    </location>
</feature>
<dbReference type="Proteomes" id="UP000828251">
    <property type="component" value="Unassembled WGS sequence"/>
</dbReference>
<comment type="caution">
    <text evidence="3">The sequence shown here is derived from an EMBL/GenBank/DDBJ whole genome shotgun (WGS) entry which is preliminary data.</text>
</comment>
<dbReference type="SUPFAM" id="SSF89009">
    <property type="entry name" value="GAT-like domain"/>
    <property type="match status" value="1"/>
</dbReference>
<name>A0A9D4AM18_9ROSI</name>
<evidence type="ECO:0000256" key="2">
    <source>
        <dbReference type="SAM" id="MobiDB-lite"/>
    </source>
</evidence>
<comment type="similarity">
    <text evidence="1">Belongs to the TOM1 family.</text>
</comment>
<dbReference type="GO" id="GO:0043328">
    <property type="term" value="P:protein transport to vacuole involved in ubiquitin-dependent protein catabolic process via the multivesicular body sorting pathway"/>
    <property type="evidence" value="ECO:0007669"/>
    <property type="project" value="InterPro"/>
</dbReference>
<accession>A0A9D4AM18</accession>